<dbReference type="SUPFAM" id="SSF51011">
    <property type="entry name" value="Glycosyl hydrolase domain"/>
    <property type="match status" value="1"/>
</dbReference>
<dbReference type="GO" id="GO:0004553">
    <property type="term" value="F:hydrolase activity, hydrolyzing O-glycosyl compounds"/>
    <property type="evidence" value="ECO:0007669"/>
    <property type="project" value="InterPro"/>
</dbReference>
<proteinExistence type="inferred from homology"/>
<dbReference type="Pfam" id="PF01055">
    <property type="entry name" value="Glyco_hydro_31_2nd"/>
    <property type="match status" value="1"/>
</dbReference>
<evidence type="ECO:0008006" key="7">
    <source>
        <dbReference type="Google" id="ProtNLM"/>
    </source>
</evidence>
<reference evidence="5 6" key="1">
    <citation type="submission" date="2016-07" db="EMBL/GenBank/DDBJ databases">
        <title>Pervasive Adenine N6-methylation of Active Genes in Fungi.</title>
        <authorList>
            <consortium name="DOE Joint Genome Institute"/>
            <person name="Mondo S.J."/>
            <person name="Dannebaum R.O."/>
            <person name="Kuo R.C."/>
            <person name="Labutti K."/>
            <person name="Haridas S."/>
            <person name="Kuo A."/>
            <person name="Salamov A."/>
            <person name="Ahrendt S.R."/>
            <person name="Lipzen A."/>
            <person name="Sullivan W."/>
            <person name="Andreopoulos W.B."/>
            <person name="Clum A."/>
            <person name="Lindquist E."/>
            <person name="Daum C."/>
            <person name="Ramamoorthy G.K."/>
            <person name="Gryganskyi A."/>
            <person name="Culley D."/>
            <person name="Magnuson J.K."/>
            <person name="James T.Y."/>
            <person name="O'Malley M.A."/>
            <person name="Stajich J.E."/>
            <person name="Spatafora J.W."/>
            <person name="Visel A."/>
            <person name="Grigoriev I.V."/>
        </authorList>
    </citation>
    <scope>NUCLEOTIDE SEQUENCE [LARGE SCALE GENOMIC DNA]</scope>
    <source>
        <strain evidence="5 6">NRRL 3301</strain>
    </source>
</reference>
<dbReference type="GO" id="GO:0005975">
    <property type="term" value="P:carbohydrate metabolic process"/>
    <property type="evidence" value="ECO:0007669"/>
    <property type="project" value="InterPro"/>
</dbReference>
<evidence type="ECO:0000256" key="2">
    <source>
        <dbReference type="RuleBase" id="RU361185"/>
    </source>
</evidence>
<evidence type="ECO:0000313" key="6">
    <source>
        <dbReference type="Proteomes" id="UP000242146"/>
    </source>
</evidence>
<dbReference type="Proteomes" id="UP000242146">
    <property type="component" value="Unassembled WGS sequence"/>
</dbReference>
<comment type="similarity">
    <text evidence="1 2">Belongs to the glycosyl hydrolase 31 family.</text>
</comment>
<keyword evidence="2" id="KW-0378">Hydrolase</keyword>
<keyword evidence="6" id="KW-1185">Reference proteome</keyword>
<dbReference type="SUPFAM" id="SSF51445">
    <property type="entry name" value="(Trans)glycosidases"/>
    <property type="match status" value="1"/>
</dbReference>
<name>A0A1X2GLC7_9FUNG</name>
<evidence type="ECO:0000259" key="3">
    <source>
        <dbReference type="Pfam" id="PF01055"/>
    </source>
</evidence>
<dbReference type="STRING" id="101127.A0A1X2GLC7"/>
<dbReference type="Gene3D" id="3.20.20.80">
    <property type="entry name" value="Glycosidases"/>
    <property type="match status" value="1"/>
</dbReference>
<comment type="caution">
    <text evidence="5">The sequence shown here is derived from an EMBL/GenBank/DDBJ whole genome shotgun (WGS) entry which is preliminary data.</text>
</comment>
<protein>
    <recommendedName>
        <fullName evidence="7">Glycoside hydrolase family 31 N-terminal domain-containing protein</fullName>
    </recommendedName>
</protein>
<feature type="domain" description="Glycosyl hydrolase family 31 C-terminal" evidence="4">
    <location>
        <begin position="709"/>
        <end position="795"/>
    </location>
</feature>
<dbReference type="EMBL" id="MCGT01000010">
    <property type="protein sequence ID" value="ORX56331.1"/>
    <property type="molecule type" value="Genomic_DNA"/>
</dbReference>
<evidence type="ECO:0000313" key="5">
    <source>
        <dbReference type="EMBL" id="ORX56331.1"/>
    </source>
</evidence>
<dbReference type="PANTHER" id="PTHR46959:SF2">
    <property type="entry name" value="SULFOQUINOVOSIDASE"/>
    <property type="match status" value="1"/>
</dbReference>
<dbReference type="CDD" id="cd14752">
    <property type="entry name" value="GH31_N"/>
    <property type="match status" value="1"/>
</dbReference>
<sequence>MWSQALKAFGLAPMEEYIHPRLSVGDRVLTNPFSTGHFKIQMDPEALTLTVTTTDGRVVWQSIHNEPFLLSTVGDDDFGTNDHGQLTITENDTLPIRLQTITKIAYDTMDKQVVHVSGGLGIKLVQPTHMDYVISFKEISPQQLEMQIHIPHRDPTMQNHKRLILSYMAGKEEEFYGFGQHYGAVNHKGQKVPILVREQDQGRDTTSVSKLWSSTKHLVTGDALSTNCAMPFYMTSEHRGFSLLNCQYSSFDLQDPERVTVRVNALNLTARLIHGQSMFDLLTEHTSYAGRIPSLPAWLGHGAIVDLQGGPEKVRHIVEQLRYYRVPLAAITISDWSGSLSPVATEQQPNPTAPYPISHWSLEHSSSLYPDWPALVQQLTHHVTKPGDVKSAATLAVTADGDDDPNDDDDDDIVMADSQMPPVRLLVNVTPYLSATDDNGHAGAVHSKDQLQHHYYKQAVDQGYLVQQAASDQPYLVQGPAGEAYGLLDLTNEHARLWFKDILKSQLLDIGISGFLADYGYTLPMNSPTTPRIKLSATQWDATDYHNQYAEDWTRLHQELLAETGLDDHAVVFARAGYTRSPGHITSLWTGDQTVTWNTHDGIKSAVTAMLNAGLSGFASCHSEVGGYMTADSGLPGTKMIRGKELLMRWMELAAFTCVFRTTEGLIPRANAQVYDDEESLMHLAHTASIFMALEPYRRHLLHDAKTKGWPVLRHLIMYYPHDATVKQLTYQQFMVGSCLMVAPVLSPSTSFVKVYFPKDDRNLQWRHIWSGKTYESDGTYQAINAPLGQPPTFVMEPRDQEPGARALNDLVKFASAYYDRLQPQKQPVA</sequence>
<dbReference type="AlphaFoldDB" id="A0A1X2GLC7"/>
<keyword evidence="2" id="KW-0326">Glycosidase</keyword>
<dbReference type="InterPro" id="IPR048395">
    <property type="entry name" value="Glyco_hydro_31_C"/>
</dbReference>
<dbReference type="InterPro" id="IPR017853">
    <property type="entry name" value="GH"/>
</dbReference>
<dbReference type="Pfam" id="PF21365">
    <property type="entry name" value="Glyco_hydro_31_3rd"/>
    <property type="match status" value="1"/>
</dbReference>
<dbReference type="PANTHER" id="PTHR46959">
    <property type="entry name" value="SULFOQUINOVOSIDASE"/>
    <property type="match status" value="1"/>
</dbReference>
<dbReference type="InterPro" id="IPR011013">
    <property type="entry name" value="Gal_mutarotase_sf_dom"/>
</dbReference>
<dbReference type="OrthoDB" id="10070917at2759"/>
<evidence type="ECO:0000256" key="1">
    <source>
        <dbReference type="ARBA" id="ARBA00007806"/>
    </source>
</evidence>
<dbReference type="InterPro" id="IPR013780">
    <property type="entry name" value="Glyco_hydro_b"/>
</dbReference>
<dbReference type="GO" id="GO:0030246">
    <property type="term" value="F:carbohydrate binding"/>
    <property type="evidence" value="ECO:0007669"/>
    <property type="project" value="InterPro"/>
</dbReference>
<organism evidence="5 6">
    <name type="scientific">Hesseltinella vesiculosa</name>
    <dbReference type="NCBI Taxonomy" id="101127"/>
    <lineage>
        <taxon>Eukaryota</taxon>
        <taxon>Fungi</taxon>
        <taxon>Fungi incertae sedis</taxon>
        <taxon>Mucoromycota</taxon>
        <taxon>Mucoromycotina</taxon>
        <taxon>Mucoromycetes</taxon>
        <taxon>Mucorales</taxon>
        <taxon>Cunninghamellaceae</taxon>
        <taxon>Hesseltinella</taxon>
    </lineage>
</organism>
<dbReference type="InterPro" id="IPR000322">
    <property type="entry name" value="Glyco_hydro_31_TIM"/>
</dbReference>
<feature type="domain" description="Glycoside hydrolase family 31 TIM barrel" evidence="3">
    <location>
        <begin position="423"/>
        <end position="665"/>
    </location>
</feature>
<evidence type="ECO:0000259" key="4">
    <source>
        <dbReference type="Pfam" id="PF21365"/>
    </source>
</evidence>
<dbReference type="Gene3D" id="2.60.40.1760">
    <property type="entry name" value="glycosyl hydrolase (family 31)"/>
    <property type="match status" value="1"/>
</dbReference>
<gene>
    <name evidence="5" type="ORF">DM01DRAFT_1334803</name>
</gene>
<accession>A0A1X2GLC7</accession>
<dbReference type="InterPro" id="IPR052990">
    <property type="entry name" value="Sulfoquinovosidase_GH31"/>
</dbReference>
<dbReference type="Gene3D" id="2.60.40.1180">
    <property type="entry name" value="Golgi alpha-mannosidase II"/>
    <property type="match status" value="1"/>
</dbReference>
<dbReference type="SUPFAM" id="SSF74650">
    <property type="entry name" value="Galactose mutarotase-like"/>
    <property type="match status" value="1"/>
</dbReference>